<reference evidence="1" key="1">
    <citation type="journal article" date="2021" name="Proc. Natl. Acad. Sci. U.S.A.">
        <title>A Catalog of Tens of Thousands of Viruses from Human Metagenomes Reveals Hidden Associations with Chronic Diseases.</title>
        <authorList>
            <person name="Tisza M.J."/>
            <person name="Buck C.B."/>
        </authorList>
    </citation>
    <scope>NUCLEOTIDE SEQUENCE</scope>
    <source>
        <strain evidence="1">Ctb3910</strain>
    </source>
</reference>
<protein>
    <submittedName>
        <fullName evidence="1">Uncharacterized protein</fullName>
    </submittedName>
</protein>
<evidence type="ECO:0000313" key="1">
    <source>
        <dbReference type="EMBL" id="DAF47265.1"/>
    </source>
</evidence>
<organism evidence="1">
    <name type="scientific">Siphoviridae sp. ctb3910</name>
    <dbReference type="NCBI Taxonomy" id="2827897"/>
    <lineage>
        <taxon>Viruses</taxon>
        <taxon>Duplodnaviria</taxon>
        <taxon>Heunggongvirae</taxon>
        <taxon>Uroviricota</taxon>
        <taxon>Caudoviricetes</taxon>
    </lineage>
</organism>
<accession>A0A8S5S8G2</accession>
<name>A0A8S5S8G2_9CAUD</name>
<sequence length="68" mass="8036">MKVPCKGCTDRQPGCHDKCNKYKAFNDEREAIRSKRHVNVESRAYACDGSMRNWKNKKGLKKKVKYDW</sequence>
<proteinExistence type="predicted"/>
<dbReference type="EMBL" id="BK032552">
    <property type="protein sequence ID" value="DAF47265.1"/>
    <property type="molecule type" value="Genomic_DNA"/>
</dbReference>